<dbReference type="AlphaFoldDB" id="A0A0V8JIQ1"/>
<dbReference type="RefSeq" id="WP_025908135.1">
    <property type="nucleotide sequence ID" value="NZ_KQ758676.1"/>
</dbReference>
<evidence type="ECO:0000313" key="2">
    <source>
        <dbReference type="EMBL" id="KSU86879.1"/>
    </source>
</evidence>
<protein>
    <recommendedName>
        <fullName evidence="1">CYTH domain-containing protein</fullName>
    </recommendedName>
</protein>
<name>A0A0V8JIQ1_9BACI</name>
<gene>
    <name evidence="2" type="ORF">AS180_16040</name>
</gene>
<organism evidence="2 3">
    <name type="scientific">Priestia veravalensis</name>
    <dbReference type="NCBI Taxonomy" id="1414648"/>
    <lineage>
        <taxon>Bacteria</taxon>
        <taxon>Bacillati</taxon>
        <taxon>Bacillota</taxon>
        <taxon>Bacilli</taxon>
        <taxon>Bacillales</taxon>
        <taxon>Bacillaceae</taxon>
        <taxon>Priestia</taxon>
    </lineage>
</organism>
<proteinExistence type="predicted"/>
<keyword evidence="3" id="KW-1185">Reference proteome</keyword>
<dbReference type="SUPFAM" id="SSF55154">
    <property type="entry name" value="CYTH-like phosphatases"/>
    <property type="match status" value="1"/>
</dbReference>
<dbReference type="Gene3D" id="2.40.320.10">
    <property type="entry name" value="Hypothetical Protein Pfu-838710-001"/>
    <property type="match status" value="1"/>
</dbReference>
<comment type="caution">
    <text evidence="2">The sequence shown here is derived from an EMBL/GenBank/DDBJ whole genome shotgun (WGS) entry which is preliminary data.</text>
</comment>
<dbReference type="SMART" id="SM01118">
    <property type="entry name" value="CYTH"/>
    <property type="match status" value="1"/>
</dbReference>
<dbReference type="InterPro" id="IPR023577">
    <property type="entry name" value="CYTH_domain"/>
</dbReference>
<evidence type="ECO:0000259" key="1">
    <source>
        <dbReference type="PROSITE" id="PS51707"/>
    </source>
</evidence>
<reference evidence="2 3" key="1">
    <citation type="submission" date="2015-11" db="EMBL/GenBank/DDBJ databases">
        <title>Bacillus caseinolyticus sp nov.</title>
        <authorList>
            <person name="Dastager S.G."/>
            <person name="Mawlankar R."/>
        </authorList>
    </citation>
    <scope>NUCLEOTIDE SEQUENCE [LARGE SCALE GENOMIC DNA]</scope>
    <source>
        <strain evidence="2 3">SGD-V-76</strain>
    </source>
</reference>
<dbReference type="Pfam" id="PF01928">
    <property type="entry name" value="CYTH"/>
    <property type="match status" value="1"/>
</dbReference>
<dbReference type="InterPro" id="IPR033469">
    <property type="entry name" value="CYTH-like_dom_sf"/>
</dbReference>
<accession>A0A0V8JIQ1</accession>
<dbReference type="PROSITE" id="PS51707">
    <property type="entry name" value="CYTH"/>
    <property type="match status" value="1"/>
</dbReference>
<dbReference type="EMBL" id="LNQP01000061">
    <property type="protein sequence ID" value="KSU86879.1"/>
    <property type="molecule type" value="Genomic_DNA"/>
</dbReference>
<dbReference type="PIRSF" id="PIRSF012526">
    <property type="entry name" value="CYTH_UCP012526"/>
    <property type="match status" value="1"/>
</dbReference>
<evidence type="ECO:0000313" key="3">
    <source>
        <dbReference type="Proteomes" id="UP000053681"/>
    </source>
</evidence>
<dbReference type="CDD" id="cd07762">
    <property type="entry name" value="CYTH-like_Pase_1"/>
    <property type="match status" value="1"/>
</dbReference>
<sequence>MKQEIEIEFKNLVNKNEFKKLLAYFQLTDRDFIMQENHYFDTNDFQLKSAGAALRIRNKNGKFVLTLKQPHEHGLLETHIDLTESEAQELMTETKNFPTEMTAALQRLGISSSRLAYFGTLKTYRAEIEYKSGLLVFDHSFYLDTDDVEIEYEVQDETQGLLAFESLLQDFSIPKRNTANKIKRFYDRKYQLLSEE</sequence>
<dbReference type="InterPro" id="IPR009195">
    <property type="entry name" value="Uncharacterised_YjbK"/>
</dbReference>
<feature type="domain" description="CYTH" evidence="1">
    <location>
        <begin position="4"/>
        <end position="192"/>
    </location>
</feature>
<dbReference type="Proteomes" id="UP000053681">
    <property type="component" value="Unassembled WGS sequence"/>
</dbReference>